<evidence type="ECO:0000259" key="1">
    <source>
        <dbReference type="Pfam" id="PF12680"/>
    </source>
</evidence>
<gene>
    <name evidence="2" type="ORF">J5Y05_07205</name>
</gene>
<dbReference type="Pfam" id="PF12680">
    <property type="entry name" value="SnoaL_2"/>
    <property type="match status" value="1"/>
</dbReference>
<dbReference type="InterPro" id="IPR037401">
    <property type="entry name" value="SnoaL-like"/>
</dbReference>
<evidence type="ECO:0000313" key="3">
    <source>
        <dbReference type="Proteomes" id="UP000677875"/>
    </source>
</evidence>
<dbReference type="InterPro" id="IPR032710">
    <property type="entry name" value="NTF2-like_dom_sf"/>
</dbReference>
<name>A0A940XDM7_9ACTN</name>
<proteinExistence type="predicted"/>
<protein>
    <submittedName>
        <fullName evidence="2">Nuclear transport factor 2 family protein</fullName>
    </submittedName>
</protein>
<dbReference type="AlphaFoldDB" id="A0A940XDM7"/>
<accession>A0A940XDM7</accession>
<feature type="domain" description="SnoaL-like" evidence="1">
    <location>
        <begin position="14"/>
        <end position="112"/>
    </location>
</feature>
<dbReference type="EMBL" id="JAGPNL010000001">
    <property type="protein sequence ID" value="MBQ0826291.1"/>
    <property type="molecule type" value="Genomic_DNA"/>
</dbReference>
<dbReference type="RefSeq" id="WP_210869193.1">
    <property type="nucleotide sequence ID" value="NZ_JAGPNL010000001.1"/>
</dbReference>
<evidence type="ECO:0000313" key="2">
    <source>
        <dbReference type="EMBL" id="MBQ0826291.1"/>
    </source>
</evidence>
<dbReference type="Proteomes" id="UP000677875">
    <property type="component" value="Unassembled WGS sequence"/>
</dbReference>
<dbReference type="Gene3D" id="3.10.450.50">
    <property type="match status" value="1"/>
</dbReference>
<keyword evidence="3" id="KW-1185">Reference proteome</keyword>
<dbReference type="SUPFAM" id="SSF54427">
    <property type="entry name" value="NTF2-like"/>
    <property type="match status" value="1"/>
</dbReference>
<sequence>MGTATTPGFDTEALRRGIEEGTPQTIVSLYADDARIRIVDRHTQPSTPKVLYGRDEIAAMLDDVYSRDMTHTVEECVVQGDRAAFSEACTYPDGVRVLAESMLSLRDGKIAEQTMIQVWDEEETTG</sequence>
<organism evidence="2 3">
    <name type="scientific">Streptomyces tagetis</name>
    <dbReference type="NCBI Taxonomy" id="2820809"/>
    <lineage>
        <taxon>Bacteria</taxon>
        <taxon>Bacillati</taxon>
        <taxon>Actinomycetota</taxon>
        <taxon>Actinomycetes</taxon>
        <taxon>Kitasatosporales</taxon>
        <taxon>Streptomycetaceae</taxon>
        <taxon>Streptomyces</taxon>
    </lineage>
</organism>
<comment type="caution">
    <text evidence="2">The sequence shown here is derived from an EMBL/GenBank/DDBJ whole genome shotgun (WGS) entry which is preliminary data.</text>
</comment>
<reference evidence="2" key="1">
    <citation type="submission" date="2021-04" db="EMBL/GenBank/DDBJ databases">
        <title>Genome seq and assembly of Streptomyces sp. RG38.</title>
        <authorList>
            <person name="Chhetri G."/>
        </authorList>
    </citation>
    <scope>NUCLEOTIDE SEQUENCE</scope>
    <source>
        <strain evidence="2">RG38</strain>
    </source>
</reference>